<protein>
    <submittedName>
        <fullName evidence="1">Uncharacterized protein</fullName>
    </submittedName>
</protein>
<keyword evidence="2" id="KW-1185">Reference proteome</keyword>
<name>A0A8J5MVU8_HOMAM</name>
<evidence type="ECO:0000313" key="1">
    <source>
        <dbReference type="EMBL" id="KAG7165292.1"/>
    </source>
</evidence>
<gene>
    <name evidence="1" type="ORF">Hamer_G007083</name>
</gene>
<organism evidence="1 2">
    <name type="scientific">Homarus americanus</name>
    <name type="common">American lobster</name>
    <dbReference type="NCBI Taxonomy" id="6706"/>
    <lineage>
        <taxon>Eukaryota</taxon>
        <taxon>Metazoa</taxon>
        <taxon>Ecdysozoa</taxon>
        <taxon>Arthropoda</taxon>
        <taxon>Crustacea</taxon>
        <taxon>Multicrustacea</taxon>
        <taxon>Malacostraca</taxon>
        <taxon>Eumalacostraca</taxon>
        <taxon>Eucarida</taxon>
        <taxon>Decapoda</taxon>
        <taxon>Pleocyemata</taxon>
        <taxon>Astacidea</taxon>
        <taxon>Nephropoidea</taxon>
        <taxon>Nephropidae</taxon>
        <taxon>Homarus</taxon>
    </lineage>
</organism>
<dbReference type="Proteomes" id="UP000747542">
    <property type="component" value="Unassembled WGS sequence"/>
</dbReference>
<comment type="caution">
    <text evidence="1">The sequence shown here is derived from an EMBL/GenBank/DDBJ whole genome shotgun (WGS) entry which is preliminary data.</text>
</comment>
<dbReference type="AlphaFoldDB" id="A0A8J5MVU8"/>
<accession>A0A8J5MVU8</accession>
<dbReference type="EMBL" id="JAHLQT010024345">
    <property type="protein sequence ID" value="KAG7165292.1"/>
    <property type="molecule type" value="Genomic_DNA"/>
</dbReference>
<evidence type="ECO:0000313" key="2">
    <source>
        <dbReference type="Proteomes" id="UP000747542"/>
    </source>
</evidence>
<reference evidence="1" key="1">
    <citation type="journal article" date="2021" name="Sci. Adv.">
        <title>The American lobster genome reveals insights on longevity, neural, and immune adaptations.</title>
        <authorList>
            <person name="Polinski J.M."/>
            <person name="Zimin A.V."/>
            <person name="Clark K.F."/>
            <person name="Kohn A.B."/>
            <person name="Sadowski N."/>
            <person name="Timp W."/>
            <person name="Ptitsyn A."/>
            <person name="Khanna P."/>
            <person name="Romanova D.Y."/>
            <person name="Williams P."/>
            <person name="Greenwood S.J."/>
            <person name="Moroz L.L."/>
            <person name="Walt D.R."/>
            <person name="Bodnar A.G."/>
        </authorList>
    </citation>
    <scope>NUCLEOTIDE SEQUENCE</scope>
    <source>
        <strain evidence="1">GMGI-L3</strain>
    </source>
</reference>
<sequence length="64" mass="7398">MWHLINKVVKKKFFSALHHSPEEYAQDLVGTWSGQYQAVISRSTFTRPSPPIQISTPPASWRRC</sequence>
<proteinExistence type="predicted"/>